<dbReference type="PANTHER" id="PTHR11851:SF49">
    <property type="entry name" value="MITOCHONDRIAL-PROCESSING PEPTIDASE SUBUNIT ALPHA"/>
    <property type="match status" value="1"/>
</dbReference>
<dbReference type="GO" id="GO:0046872">
    <property type="term" value="F:metal ion binding"/>
    <property type="evidence" value="ECO:0007669"/>
    <property type="project" value="InterPro"/>
</dbReference>
<evidence type="ECO:0000259" key="5">
    <source>
        <dbReference type="Pfam" id="PF05193"/>
    </source>
</evidence>
<dbReference type="InterPro" id="IPR011249">
    <property type="entry name" value="Metalloenz_LuxS/M16"/>
</dbReference>
<comment type="caution">
    <text evidence="6">The sequence shown here is derived from an EMBL/GenBank/DDBJ whole genome shotgun (WGS) entry which is preliminary data.</text>
</comment>
<evidence type="ECO:0000313" key="7">
    <source>
        <dbReference type="Proteomes" id="UP000316095"/>
    </source>
</evidence>
<proteinExistence type="inferred from homology"/>
<organism evidence="6 7">
    <name type="scientific">Rubinisphaera italica</name>
    <dbReference type="NCBI Taxonomy" id="2527969"/>
    <lineage>
        <taxon>Bacteria</taxon>
        <taxon>Pseudomonadati</taxon>
        <taxon>Planctomycetota</taxon>
        <taxon>Planctomycetia</taxon>
        <taxon>Planctomycetales</taxon>
        <taxon>Planctomycetaceae</taxon>
        <taxon>Rubinisphaera</taxon>
    </lineage>
</organism>
<evidence type="ECO:0000256" key="2">
    <source>
        <dbReference type="ARBA" id="ARBA00007261"/>
    </source>
</evidence>
<dbReference type="EC" id="3.4.24.55" evidence="6"/>
<keyword evidence="7" id="KW-1185">Reference proteome</keyword>
<dbReference type="GO" id="GO:0006508">
    <property type="term" value="P:proteolysis"/>
    <property type="evidence" value="ECO:0007669"/>
    <property type="project" value="UniProtKB-KW"/>
</dbReference>
<accession>A0A5C5XJT9</accession>
<sequence>MTLPNGLSIVGEINPNVQSVAFGYFVRVGSRDETDEVSGVSHFLEHMVFKGTENYTPMDVNRIFDEVGAKYNASTSEEVTLFYAAVLPEYLSQTFELVSSILYPSLRTDDFNMEKNVILEEIGMYDDMPAFSAYEKLMQTHFAGHPLSRSILGTVESITALTADQMRAYHKSNYLSGNITLALAGNVDWSTVVELAEKHCAHWPSGMTDRPTQEAVPAGGLAVITKESSNQEHVAQMTPAPTSQSDLRFAADILSVIVGDDANSRLYWELIEPGHAEAAELSYNEYDGSGTYMTFLTCHPDDVEKNMAVMARIFEDVNKNGVTSEELEQAKNKVASRIVLRSERPMGRLSSLGSNWVYRKEYRSVEDDLNTLQSLTLDDINNLLKAYPLGHTTTVAIGPRESLTLNS</sequence>
<evidence type="ECO:0000313" key="6">
    <source>
        <dbReference type="EMBL" id="TWT63104.1"/>
    </source>
</evidence>
<dbReference type="AlphaFoldDB" id="A0A5C5XJT9"/>
<gene>
    <name evidence="6" type="primary">ptrA</name>
    <name evidence="6" type="ORF">Pan54_38550</name>
</gene>
<keyword evidence="6" id="KW-0645">Protease</keyword>
<dbReference type="PANTHER" id="PTHR11851">
    <property type="entry name" value="METALLOPROTEASE"/>
    <property type="match status" value="1"/>
</dbReference>
<feature type="domain" description="Peptidase M16 N-terminal" evidence="4">
    <location>
        <begin position="12"/>
        <end position="154"/>
    </location>
</feature>
<dbReference type="SUPFAM" id="SSF63411">
    <property type="entry name" value="LuxS/MPP-like metallohydrolase"/>
    <property type="match status" value="2"/>
</dbReference>
<dbReference type="InterPro" id="IPR011765">
    <property type="entry name" value="Pept_M16_N"/>
</dbReference>
<comment type="similarity">
    <text evidence="2 3">Belongs to the peptidase M16 family.</text>
</comment>
<comment type="cofactor">
    <cofactor evidence="1">
        <name>Zn(2+)</name>
        <dbReference type="ChEBI" id="CHEBI:29105"/>
    </cofactor>
</comment>
<dbReference type="Gene3D" id="3.30.830.10">
    <property type="entry name" value="Metalloenzyme, LuxS/M16 peptidase-like"/>
    <property type="match status" value="2"/>
</dbReference>
<evidence type="ECO:0000256" key="3">
    <source>
        <dbReference type="RuleBase" id="RU004447"/>
    </source>
</evidence>
<evidence type="ECO:0000256" key="1">
    <source>
        <dbReference type="ARBA" id="ARBA00001947"/>
    </source>
</evidence>
<name>A0A5C5XJT9_9PLAN</name>
<protein>
    <submittedName>
        <fullName evidence="6">Protease 3</fullName>
        <ecNumber evidence="6">3.4.24.55</ecNumber>
    </submittedName>
</protein>
<dbReference type="InterPro" id="IPR050361">
    <property type="entry name" value="MPP/UQCRC_Complex"/>
</dbReference>
<dbReference type="Proteomes" id="UP000316095">
    <property type="component" value="Unassembled WGS sequence"/>
</dbReference>
<feature type="domain" description="Peptidase M16 C-terminal" evidence="5">
    <location>
        <begin position="161"/>
        <end position="333"/>
    </location>
</feature>
<dbReference type="GO" id="GO:0004222">
    <property type="term" value="F:metalloendopeptidase activity"/>
    <property type="evidence" value="ECO:0007669"/>
    <property type="project" value="UniProtKB-EC"/>
</dbReference>
<reference evidence="6 7" key="1">
    <citation type="submission" date="2019-02" db="EMBL/GenBank/DDBJ databases">
        <title>Deep-cultivation of Planctomycetes and their phenomic and genomic characterization uncovers novel biology.</title>
        <authorList>
            <person name="Wiegand S."/>
            <person name="Jogler M."/>
            <person name="Boedeker C."/>
            <person name="Pinto D."/>
            <person name="Vollmers J."/>
            <person name="Rivas-Marin E."/>
            <person name="Kohn T."/>
            <person name="Peeters S.H."/>
            <person name="Heuer A."/>
            <person name="Rast P."/>
            <person name="Oberbeckmann S."/>
            <person name="Bunk B."/>
            <person name="Jeske O."/>
            <person name="Meyerdierks A."/>
            <person name="Storesund J.E."/>
            <person name="Kallscheuer N."/>
            <person name="Luecker S."/>
            <person name="Lage O.M."/>
            <person name="Pohl T."/>
            <person name="Merkel B.J."/>
            <person name="Hornburger P."/>
            <person name="Mueller R.-W."/>
            <person name="Bruemmer F."/>
            <person name="Labrenz M."/>
            <person name="Spormann A.M."/>
            <person name="Op Den Camp H."/>
            <person name="Overmann J."/>
            <person name="Amann R."/>
            <person name="Jetten M.S.M."/>
            <person name="Mascher T."/>
            <person name="Medema M.H."/>
            <person name="Devos D.P."/>
            <person name="Kaster A.-K."/>
            <person name="Ovreas L."/>
            <person name="Rohde M."/>
            <person name="Galperin M.Y."/>
            <person name="Jogler C."/>
        </authorList>
    </citation>
    <scope>NUCLEOTIDE SEQUENCE [LARGE SCALE GENOMIC DNA]</scope>
    <source>
        <strain evidence="6 7">Pan54</strain>
    </source>
</reference>
<dbReference type="InterPro" id="IPR007863">
    <property type="entry name" value="Peptidase_M16_C"/>
</dbReference>
<dbReference type="PROSITE" id="PS00143">
    <property type="entry name" value="INSULINASE"/>
    <property type="match status" value="1"/>
</dbReference>
<keyword evidence="6" id="KW-0378">Hydrolase</keyword>
<dbReference type="InterPro" id="IPR001431">
    <property type="entry name" value="Pept_M16_Zn_BS"/>
</dbReference>
<dbReference type="Pfam" id="PF00675">
    <property type="entry name" value="Peptidase_M16"/>
    <property type="match status" value="1"/>
</dbReference>
<dbReference type="EMBL" id="SJPG01000001">
    <property type="protein sequence ID" value="TWT63104.1"/>
    <property type="molecule type" value="Genomic_DNA"/>
</dbReference>
<evidence type="ECO:0000259" key="4">
    <source>
        <dbReference type="Pfam" id="PF00675"/>
    </source>
</evidence>
<dbReference type="Pfam" id="PF05193">
    <property type="entry name" value="Peptidase_M16_C"/>
    <property type="match status" value="1"/>
</dbReference>